<sequence>MVHTSHPAYGYRIEAGGCVVVWAPEFWEFPAWVAGADLMFAEAAAWGRPIRFPGGVGGHATVQDVAAQALRHGVRRLVYAHIGRPVLRAIDAGARPPAGEWGVEGRTYSVPLPVSRSTPAAGPGSRGRAVARARPSPADGRAPG</sequence>
<dbReference type="RefSeq" id="WP_381030556.1">
    <property type="nucleotide sequence ID" value="NZ_JBHSNY010000015.1"/>
</dbReference>
<reference evidence="3" key="1">
    <citation type="journal article" date="2019" name="Int. J. Syst. Evol. Microbiol.">
        <title>The Global Catalogue of Microorganisms (GCM) 10K type strain sequencing project: providing services to taxonomists for standard genome sequencing and annotation.</title>
        <authorList>
            <consortium name="The Broad Institute Genomics Platform"/>
            <consortium name="The Broad Institute Genome Sequencing Center for Infectious Disease"/>
            <person name="Wu L."/>
            <person name="Ma J."/>
        </authorList>
    </citation>
    <scope>NUCLEOTIDE SEQUENCE [LARGE SCALE GENOMIC DNA]</scope>
    <source>
        <strain evidence="3">CGMCC 4.7248</strain>
    </source>
</reference>
<dbReference type="Proteomes" id="UP001596154">
    <property type="component" value="Unassembled WGS sequence"/>
</dbReference>
<dbReference type="SUPFAM" id="SSF56281">
    <property type="entry name" value="Metallo-hydrolase/oxidoreductase"/>
    <property type="match status" value="1"/>
</dbReference>
<dbReference type="InterPro" id="IPR036866">
    <property type="entry name" value="RibonucZ/Hydroxyglut_hydro"/>
</dbReference>
<evidence type="ECO:0000313" key="2">
    <source>
        <dbReference type="EMBL" id="MFC5638992.1"/>
    </source>
</evidence>
<evidence type="ECO:0000256" key="1">
    <source>
        <dbReference type="SAM" id="MobiDB-lite"/>
    </source>
</evidence>
<accession>A0ABW0V0C1</accession>
<proteinExistence type="predicted"/>
<gene>
    <name evidence="2" type="ORF">ACFPZJ_35610</name>
</gene>
<comment type="caution">
    <text evidence="2">The sequence shown here is derived from an EMBL/GenBank/DDBJ whole genome shotgun (WGS) entry which is preliminary data.</text>
</comment>
<feature type="region of interest" description="Disordered" evidence="1">
    <location>
        <begin position="111"/>
        <end position="144"/>
    </location>
</feature>
<evidence type="ECO:0008006" key="4">
    <source>
        <dbReference type="Google" id="ProtNLM"/>
    </source>
</evidence>
<dbReference type="EMBL" id="JBHSNY010000015">
    <property type="protein sequence ID" value="MFC5638992.1"/>
    <property type="molecule type" value="Genomic_DNA"/>
</dbReference>
<evidence type="ECO:0000313" key="3">
    <source>
        <dbReference type="Proteomes" id="UP001596154"/>
    </source>
</evidence>
<dbReference type="Gene3D" id="3.60.15.10">
    <property type="entry name" value="Ribonuclease Z/Hydroxyacylglutathione hydrolase-like"/>
    <property type="match status" value="1"/>
</dbReference>
<organism evidence="2 3">
    <name type="scientific">Streptomyces bullii</name>
    <dbReference type="NCBI Taxonomy" id="349910"/>
    <lineage>
        <taxon>Bacteria</taxon>
        <taxon>Bacillati</taxon>
        <taxon>Actinomycetota</taxon>
        <taxon>Actinomycetes</taxon>
        <taxon>Kitasatosporales</taxon>
        <taxon>Streptomycetaceae</taxon>
        <taxon>Streptomyces</taxon>
    </lineage>
</organism>
<keyword evidence="3" id="KW-1185">Reference proteome</keyword>
<protein>
    <recommendedName>
        <fullName evidence="4">Metallo-beta-lactamase domain-containing protein</fullName>
    </recommendedName>
</protein>
<name>A0ABW0V0C1_9ACTN</name>